<evidence type="ECO:0000313" key="3">
    <source>
        <dbReference type="EMBL" id="KAF2008132.1"/>
    </source>
</evidence>
<keyword evidence="2" id="KW-0732">Signal</keyword>
<evidence type="ECO:0000313" key="4">
    <source>
        <dbReference type="Proteomes" id="UP000799779"/>
    </source>
</evidence>
<proteinExistence type="predicted"/>
<feature type="signal peptide" evidence="2">
    <location>
        <begin position="1"/>
        <end position="19"/>
    </location>
</feature>
<protein>
    <recommendedName>
        <fullName evidence="5">Secreted protein</fullName>
    </recommendedName>
</protein>
<evidence type="ECO:0000256" key="1">
    <source>
        <dbReference type="SAM" id="MobiDB-lite"/>
    </source>
</evidence>
<organism evidence="3 4">
    <name type="scientific">Amniculicola lignicola CBS 123094</name>
    <dbReference type="NCBI Taxonomy" id="1392246"/>
    <lineage>
        <taxon>Eukaryota</taxon>
        <taxon>Fungi</taxon>
        <taxon>Dikarya</taxon>
        <taxon>Ascomycota</taxon>
        <taxon>Pezizomycotina</taxon>
        <taxon>Dothideomycetes</taxon>
        <taxon>Pleosporomycetidae</taxon>
        <taxon>Pleosporales</taxon>
        <taxon>Amniculicolaceae</taxon>
        <taxon>Amniculicola</taxon>
    </lineage>
</organism>
<evidence type="ECO:0000256" key="2">
    <source>
        <dbReference type="SAM" id="SignalP"/>
    </source>
</evidence>
<accession>A0A6A5X5E4</accession>
<dbReference type="EMBL" id="ML977556">
    <property type="protein sequence ID" value="KAF2008132.1"/>
    <property type="molecule type" value="Genomic_DNA"/>
</dbReference>
<feature type="chain" id="PRO_5025485935" description="Secreted protein" evidence="2">
    <location>
        <begin position="20"/>
        <end position="91"/>
    </location>
</feature>
<dbReference type="Proteomes" id="UP000799779">
    <property type="component" value="Unassembled WGS sequence"/>
</dbReference>
<reference evidence="3" key="1">
    <citation type="journal article" date="2020" name="Stud. Mycol.">
        <title>101 Dothideomycetes genomes: a test case for predicting lifestyles and emergence of pathogens.</title>
        <authorList>
            <person name="Haridas S."/>
            <person name="Albert R."/>
            <person name="Binder M."/>
            <person name="Bloem J."/>
            <person name="Labutti K."/>
            <person name="Salamov A."/>
            <person name="Andreopoulos B."/>
            <person name="Baker S."/>
            <person name="Barry K."/>
            <person name="Bills G."/>
            <person name="Bluhm B."/>
            <person name="Cannon C."/>
            <person name="Castanera R."/>
            <person name="Culley D."/>
            <person name="Daum C."/>
            <person name="Ezra D."/>
            <person name="Gonzalez J."/>
            <person name="Henrissat B."/>
            <person name="Kuo A."/>
            <person name="Liang C."/>
            <person name="Lipzen A."/>
            <person name="Lutzoni F."/>
            <person name="Magnuson J."/>
            <person name="Mondo S."/>
            <person name="Nolan M."/>
            <person name="Ohm R."/>
            <person name="Pangilinan J."/>
            <person name="Park H.-J."/>
            <person name="Ramirez L."/>
            <person name="Alfaro M."/>
            <person name="Sun H."/>
            <person name="Tritt A."/>
            <person name="Yoshinaga Y."/>
            <person name="Zwiers L.-H."/>
            <person name="Turgeon B."/>
            <person name="Goodwin S."/>
            <person name="Spatafora J."/>
            <person name="Crous P."/>
            <person name="Grigoriev I."/>
        </authorList>
    </citation>
    <scope>NUCLEOTIDE SEQUENCE</scope>
    <source>
        <strain evidence="3">CBS 123094</strain>
    </source>
</reference>
<keyword evidence="4" id="KW-1185">Reference proteome</keyword>
<name>A0A6A5X5E4_9PLEO</name>
<gene>
    <name evidence="3" type="ORF">P154DRAFT_568953</name>
</gene>
<sequence>MRSLTLALLMVGFIGSTYAAPTSPPYETSSGIIAKPGTPTPFAERPIPETRDEGSEEQSNEQHEIEVHEQWYQDWLKQSKPSPPINPPLSY</sequence>
<evidence type="ECO:0008006" key="5">
    <source>
        <dbReference type="Google" id="ProtNLM"/>
    </source>
</evidence>
<dbReference type="AlphaFoldDB" id="A0A6A5X5E4"/>
<feature type="region of interest" description="Disordered" evidence="1">
    <location>
        <begin position="17"/>
        <end position="66"/>
    </location>
</feature>